<proteinExistence type="predicted"/>
<evidence type="ECO:0000259" key="1">
    <source>
        <dbReference type="Pfam" id="PF13391"/>
    </source>
</evidence>
<organism evidence="2 3">
    <name type="scientific">Candidatus Thiodubiliella endoseptemdiera</name>
    <dbReference type="NCBI Taxonomy" id="2738886"/>
    <lineage>
        <taxon>Bacteria</taxon>
        <taxon>Pseudomonadati</taxon>
        <taxon>Pseudomonadota</taxon>
        <taxon>Gammaproteobacteria</taxon>
        <taxon>Candidatus Pseudothioglobaceae</taxon>
        <taxon>Candidatus Thiodubiliella</taxon>
    </lineage>
</organism>
<reference evidence="2 3" key="1">
    <citation type="submission" date="2020-05" db="EMBL/GenBank/DDBJ databases">
        <title>Horizontal transmission and recombination maintain forever young bacterial symbiont genomes.</title>
        <authorList>
            <person name="Russell S.L."/>
            <person name="Pepper-Tunick E."/>
            <person name="Svedberg J."/>
            <person name="Byrne A."/>
            <person name="Ruelas Castillo J."/>
            <person name="Vollmers C."/>
            <person name="Beinart R.A."/>
            <person name="Corbett-Detig R."/>
        </authorList>
    </citation>
    <scope>NUCLEOTIDE SEQUENCE [LARGE SCALE GENOMIC DNA]</scope>
    <source>
        <strain evidence="2">455</strain>
    </source>
</reference>
<dbReference type="Proteomes" id="UP000568751">
    <property type="component" value="Unassembled WGS sequence"/>
</dbReference>
<dbReference type="AlphaFoldDB" id="A0A853F514"/>
<dbReference type="GO" id="GO:0004519">
    <property type="term" value="F:endonuclease activity"/>
    <property type="evidence" value="ECO:0007669"/>
    <property type="project" value="UniProtKB-KW"/>
</dbReference>
<dbReference type="Pfam" id="PF13391">
    <property type="entry name" value="HNH_2"/>
    <property type="match status" value="1"/>
</dbReference>
<evidence type="ECO:0000313" key="3">
    <source>
        <dbReference type="Proteomes" id="UP000568751"/>
    </source>
</evidence>
<keyword evidence="2" id="KW-0540">Nuclease</keyword>
<sequence length="56" mass="6391">MPNHKIDNSRLLTAGHIKPWSHSSNEEKLNPKNGILLSPLFDKLFDMRVGLITLPR</sequence>
<name>A0A853F514_9GAMM</name>
<evidence type="ECO:0000313" key="2">
    <source>
        <dbReference type="EMBL" id="NYT27659.1"/>
    </source>
</evidence>
<protein>
    <submittedName>
        <fullName evidence="2">HNH endonuclease</fullName>
    </submittedName>
</protein>
<keyword evidence="2" id="KW-0255">Endonuclease</keyword>
<feature type="domain" description="HNH nuclease" evidence="1">
    <location>
        <begin position="7"/>
        <end position="48"/>
    </location>
</feature>
<comment type="caution">
    <text evidence="2">The sequence shown here is derived from an EMBL/GenBank/DDBJ whole genome shotgun (WGS) entry which is preliminary data.</text>
</comment>
<keyword evidence="2" id="KW-0378">Hydrolase</keyword>
<gene>
    <name evidence="2" type="ORF">H0A76_07025</name>
</gene>
<dbReference type="InterPro" id="IPR003615">
    <property type="entry name" value="HNH_nuc"/>
</dbReference>
<dbReference type="EMBL" id="JACCHT010000001">
    <property type="protein sequence ID" value="NYT27659.1"/>
    <property type="molecule type" value="Genomic_DNA"/>
</dbReference>
<accession>A0A853F514</accession>